<dbReference type="GO" id="GO:0009116">
    <property type="term" value="P:nucleoside metabolic process"/>
    <property type="evidence" value="ECO:0007669"/>
    <property type="project" value="InterPro"/>
</dbReference>
<comment type="caution">
    <text evidence="4">The sequence shown here is derived from an EMBL/GenBank/DDBJ whole genome shotgun (WGS) entry which is preliminary data.</text>
</comment>
<dbReference type="PANTHER" id="PTHR42806:SF1">
    <property type="entry name" value="GLYCINE DEHYDROGENASE (DECARBOXYLATING)"/>
    <property type="match status" value="1"/>
</dbReference>
<dbReference type="SUPFAM" id="SSF53383">
    <property type="entry name" value="PLP-dependent transferases"/>
    <property type="match status" value="1"/>
</dbReference>
<sequence length="448" mass="49250">MGFSYFPHTDGDIREMLGRIGAGSLDGLYSDVPQECIFKGDFDLPEAMSEMEVRRRFAEMAERNRKLTVFCGCGAYDHYSPAVIPYLTSRAEFQTAYTPYQAEVSQGTLRYIFEYQSMITMLSGMDCSNASMYDGATAAAEAMMMSIACTRKKSRVLLSRTLLPQVIEVVRTYAGYHGVDIGYVAADGGVTSLADLQGQLGQDDVAGVLVPSVNRYGIIEDLSGFADAVHAHKGLLMVYADPSALAVLKTPGEWGADIACGDCQSLGLPLSFGGPYCGWLACRKDHVRKLPGRIVGETVDMDGKRSYVLTLQAREQHIRREKATSNICSNQSLMALYVTIYLSLLGKEGLREVNALSYGGAHYLYDSLLATGLFEPVFDRPFFKEFVLKSSLPAAELQQALCEGGFFAALATEEGYLSFCATEKRTREEIDALVACIKDFAHKMHERK</sequence>
<dbReference type="InterPro" id="IPR049315">
    <property type="entry name" value="GDC-P_N"/>
</dbReference>
<dbReference type="NCBIfam" id="NF001696">
    <property type="entry name" value="PRK00451.1"/>
    <property type="match status" value="1"/>
</dbReference>
<evidence type="ECO:0000313" key="5">
    <source>
        <dbReference type="Proteomes" id="UP000823619"/>
    </source>
</evidence>
<protein>
    <recommendedName>
        <fullName evidence="2">Probable glycine dehydrogenase (decarboxylating) subunit 1</fullName>
        <ecNumber evidence="2">1.4.4.2</ecNumber>
    </recommendedName>
    <alternativeName>
        <fullName evidence="2">Glycine cleavage system P-protein subunit 1</fullName>
    </alternativeName>
    <alternativeName>
        <fullName evidence="2">Glycine decarboxylase subunit 1</fullName>
    </alternativeName>
    <alternativeName>
        <fullName evidence="2">Glycine dehydrogenase (aminomethyl-transferring) subunit 1</fullName>
    </alternativeName>
</protein>
<dbReference type="Gene3D" id="3.40.640.10">
    <property type="entry name" value="Type I PLP-dependent aspartate aminotransferase-like (Major domain)"/>
    <property type="match status" value="1"/>
</dbReference>
<dbReference type="Pfam" id="PF02347">
    <property type="entry name" value="GDC-P"/>
    <property type="match status" value="1"/>
</dbReference>
<dbReference type="HAMAP" id="MF_00712">
    <property type="entry name" value="GcvPA"/>
    <property type="match status" value="1"/>
</dbReference>
<dbReference type="Proteomes" id="UP000823619">
    <property type="component" value="Unassembled WGS sequence"/>
</dbReference>
<keyword evidence="1 2" id="KW-0560">Oxidoreductase</keyword>
<feature type="domain" description="Glycine cleavage system P-protein N-terminal" evidence="3">
    <location>
        <begin position="4"/>
        <end position="435"/>
    </location>
</feature>
<dbReference type="AlphaFoldDB" id="A0A9D9HCM7"/>
<reference evidence="4" key="1">
    <citation type="submission" date="2020-10" db="EMBL/GenBank/DDBJ databases">
        <authorList>
            <person name="Gilroy R."/>
        </authorList>
    </citation>
    <scope>NUCLEOTIDE SEQUENCE</scope>
    <source>
        <strain evidence="4">D5-748</strain>
    </source>
</reference>
<comment type="subunit">
    <text evidence="2">The glycine cleavage system is composed of four proteins: P, T, L and H. In this organism, the P 'protein' is a heterodimer of two subunits.</text>
</comment>
<dbReference type="PIRSF" id="PIRSF006815">
    <property type="entry name" value="GcvPA"/>
    <property type="match status" value="1"/>
</dbReference>
<comment type="similarity">
    <text evidence="2">Belongs to the GcvP family. N-terminal subunit subfamily.</text>
</comment>
<evidence type="ECO:0000259" key="3">
    <source>
        <dbReference type="Pfam" id="PF02347"/>
    </source>
</evidence>
<evidence type="ECO:0000256" key="2">
    <source>
        <dbReference type="HAMAP-Rule" id="MF_00712"/>
    </source>
</evidence>
<reference evidence="4" key="2">
    <citation type="journal article" date="2021" name="PeerJ">
        <title>Extensive microbial diversity within the chicken gut microbiome revealed by metagenomics and culture.</title>
        <authorList>
            <person name="Gilroy R."/>
            <person name="Ravi A."/>
            <person name="Getino M."/>
            <person name="Pursley I."/>
            <person name="Horton D.L."/>
            <person name="Alikhan N.F."/>
            <person name="Baker D."/>
            <person name="Gharbi K."/>
            <person name="Hall N."/>
            <person name="Watson M."/>
            <person name="Adriaenssens E.M."/>
            <person name="Foster-Nyarko E."/>
            <person name="Jarju S."/>
            <person name="Secka A."/>
            <person name="Antonio M."/>
            <person name="Oren A."/>
            <person name="Chaudhuri R.R."/>
            <person name="La Ragione R."/>
            <person name="Hildebrand F."/>
            <person name="Pallen M.J."/>
        </authorList>
    </citation>
    <scope>NUCLEOTIDE SEQUENCE</scope>
    <source>
        <strain evidence="4">D5-748</strain>
    </source>
</reference>
<proteinExistence type="inferred from homology"/>
<dbReference type="PANTHER" id="PTHR42806">
    <property type="entry name" value="GLYCINE CLEAVAGE SYSTEM P-PROTEIN"/>
    <property type="match status" value="1"/>
</dbReference>
<name>A0A9D9HCM7_9BACT</name>
<dbReference type="GO" id="GO:0004375">
    <property type="term" value="F:glycine dehydrogenase (decarboxylating) activity"/>
    <property type="evidence" value="ECO:0007669"/>
    <property type="project" value="UniProtKB-EC"/>
</dbReference>
<accession>A0A9D9HCM7</accession>
<dbReference type="EC" id="1.4.4.2" evidence="2"/>
<gene>
    <name evidence="2 4" type="primary">gcvPA</name>
    <name evidence="4" type="ORF">IAC23_09960</name>
</gene>
<evidence type="ECO:0000313" key="4">
    <source>
        <dbReference type="EMBL" id="MBO8445994.1"/>
    </source>
</evidence>
<dbReference type="InterPro" id="IPR015421">
    <property type="entry name" value="PyrdxlP-dep_Trfase_major"/>
</dbReference>
<dbReference type="GO" id="GO:0019464">
    <property type="term" value="P:glycine decarboxylation via glycine cleavage system"/>
    <property type="evidence" value="ECO:0007669"/>
    <property type="project" value="UniProtKB-UniRule"/>
</dbReference>
<comment type="catalytic activity">
    <reaction evidence="2">
        <text>N(6)-[(R)-lipoyl]-L-lysyl-[glycine-cleavage complex H protein] + glycine + H(+) = N(6)-[(R)-S(8)-aminomethyldihydrolipoyl]-L-lysyl-[glycine-cleavage complex H protein] + CO2</text>
        <dbReference type="Rhea" id="RHEA:24304"/>
        <dbReference type="Rhea" id="RHEA-COMP:10494"/>
        <dbReference type="Rhea" id="RHEA-COMP:10495"/>
        <dbReference type="ChEBI" id="CHEBI:15378"/>
        <dbReference type="ChEBI" id="CHEBI:16526"/>
        <dbReference type="ChEBI" id="CHEBI:57305"/>
        <dbReference type="ChEBI" id="CHEBI:83099"/>
        <dbReference type="ChEBI" id="CHEBI:83143"/>
        <dbReference type="EC" id="1.4.4.2"/>
    </reaction>
</comment>
<comment type="function">
    <text evidence="2">The glycine cleavage system catalyzes the degradation of glycine. The P protein binds the alpha-amino group of glycine through its pyridoxal phosphate cofactor; CO(2) is released and the remaining methylamine moiety is then transferred to the lipoamide cofactor of the H protein.</text>
</comment>
<organism evidence="4 5">
    <name type="scientific">Candidatus Cryptobacteroides merdavium</name>
    <dbReference type="NCBI Taxonomy" id="2840769"/>
    <lineage>
        <taxon>Bacteria</taxon>
        <taxon>Pseudomonadati</taxon>
        <taxon>Bacteroidota</taxon>
        <taxon>Bacteroidia</taxon>
        <taxon>Bacteroidales</taxon>
        <taxon>Candidatus Cryptobacteroides</taxon>
    </lineage>
</organism>
<dbReference type="InterPro" id="IPR015422">
    <property type="entry name" value="PyrdxlP-dep_Trfase_small"/>
</dbReference>
<evidence type="ECO:0000256" key="1">
    <source>
        <dbReference type="ARBA" id="ARBA00023002"/>
    </source>
</evidence>
<dbReference type="InterPro" id="IPR023010">
    <property type="entry name" value="GcvPA"/>
</dbReference>
<dbReference type="InterPro" id="IPR015424">
    <property type="entry name" value="PyrdxlP-dep_Trfase"/>
</dbReference>
<dbReference type="EMBL" id="JADIMO010000128">
    <property type="protein sequence ID" value="MBO8445994.1"/>
    <property type="molecule type" value="Genomic_DNA"/>
</dbReference>
<dbReference type="Gene3D" id="3.90.1150.10">
    <property type="entry name" value="Aspartate Aminotransferase, domain 1"/>
    <property type="match status" value="1"/>
</dbReference>